<evidence type="ECO:0000259" key="3">
    <source>
        <dbReference type="PROSITE" id="PS51201"/>
    </source>
</evidence>
<reference evidence="5 6" key="1">
    <citation type="submission" date="2020-08" db="EMBL/GenBank/DDBJ databases">
        <title>The genome sequence of type strain Novosphingobium flavum NBRC 111647.</title>
        <authorList>
            <person name="Liu Y."/>
        </authorList>
    </citation>
    <scope>NUCLEOTIDE SEQUENCE [LARGE SCALE GENOMIC DNA]</scope>
    <source>
        <strain evidence="5 6">NBRC 111647</strain>
    </source>
</reference>
<evidence type="ECO:0000256" key="2">
    <source>
        <dbReference type="SAM" id="Phobius"/>
    </source>
</evidence>
<evidence type="ECO:0000313" key="6">
    <source>
        <dbReference type="Proteomes" id="UP000566813"/>
    </source>
</evidence>
<feature type="domain" description="RCK N-terminal" evidence="3">
    <location>
        <begin position="124"/>
        <end position="241"/>
    </location>
</feature>
<dbReference type="AlphaFoldDB" id="A0A7X1FS18"/>
<dbReference type="Gene3D" id="1.10.287.70">
    <property type="match status" value="1"/>
</dbReference>
<dbReference type="InterPro" id="IPR013099">
    <property type="entry name" value="K_chnl_dom"/>
</dbReference>
<dbReference type="InterPro" id="IPR006037">
    <property type="entry name" value="RCK_C"/>
</dbReference>
<keyword evidence="2" id="KW-0812">Transmembrane</keyword>
<dbReference type="Gene3D" id="3.40.50.720">
    <property type="entry name" value="NAD(P)-binding Rossmann-like Domain"/>
    <property type="match status" value="1"/>
</dbReference>
<dbReference type="PROSITE" id="PS51201">
    <property type="entry name" value="RCK_N"/>
    <property type="match status" value="1"/>
</dbReference>
<dbReference type="GO" id="GO:0006813">
    <property type="term" value="P:potassium ion transport"/>
    <property type="evidence" value="ECO:0007669"/>
    <property type="project" value="InterPro"/>
</dbReference>
<keyword evidence="5" id="KW-0406">Ion transport</keyword>
<proteinExistence type="predicted"/>
<dbReference type="SUPFAM" id="SSF116726">
    <property type="entry name" value="TrkA C-terminal domain-like"/>
    <property type="match status" value="1"/>
</dbReference>
<dbReference type="GO" id="GO:0005886">
    <property type="term" value="C:plasma membrane"/>
    <property type="evidence" value="ECO:0007669"/>
    <property type="project" value="UniProtKB-SubCell"/>
</dbReference>
<feature type="transmembrane region" description="Helical" evidence="2">
    <location>
        <begin position="28"/>
        <end position="49"/>
    </location>
</feature>
<dbReference type="EMBL" id="JACLAW010000007">
    <property type="protein sequence ID" value="MBC2665928.1"/>
    <property type="molecule type" value="Genomic_DNA"/>
</dbReference>
<name>A0A7X1FS18_9SPHN</name>
<dbReference type="Proteomes" id="UP000566813">
    <property type="component" value="Unassembled WGS sequence"/>
</dbReference>
<sequence>MAKQGNRVIRQAADAAFGNPLQNLLRTLVYMAFVYLAAVAGFMAAGWSLGDAAYMVTLTIFSVGYGEVHPIDTPYLRALAIATIVLGCTGMIVLTGALVQVFAHYQLRSLLGIDRMQTQIERLSDHAIICGFGRIGVQLAKELAAARAQFIVVERSAARIAEAEALGFLTLAADATDEASLKQAGIERARVLATVLPDDATNVFITLSARNLNPRLEIIARGELPTTESKLIHAGADKVVLPTHIGAERIAEMIIYPTTARFLGESAQLRDLKRGLHEFGLEVEAVDVPASSALAGETVADAERRGGGAFFIVQIDRAGGQSAGGQSFIHPGEDVRIEGGDTVVLVIRGSRVAAGAVFNAPRQPGPVGRGLSPRF</sequence>
<dbReference type="PANTHER" id="PTHR43833">
    <property type="entry name" value="POTASSIUM CHANNEL PROTEIN 2-RELATED-RELATED"/>
    <property type="match status" value="1"/>
</dbReference>
<comment type="subcellular location">
    <subcellularLocation>
        <location evidence="1">Cell membrane</location>
        <topology evidence="1">Multi-pass membrane protein</topology>
    </subcellularLocation>
</comment>
<feature type="transmembrane region" description="Helical" evidence="2">
    <location>
        <begin position="75"/>
        <end position="99"/>
    </location>
</feature>
<dbReference type="InterPro" id="IPR036721">
    <property type="entry name" value="RCK_C_sf"/>
</dbReference>
<keyword evidence="6" id="KW-1185">Reference proteome</keyword>
<evidence type="ECO:0000313" key="5">
    <source>
        <dbReference type="EMBL" id="MBC2665928.1"/>
    </source>
</evidence>
<keyword evidence="2" id="KW-1133">Transmembrane helix</keyword>
<comment type="caution">
    <text evidence="5">The sequence shown here is derived from an EMBL/GenBank/DDBJ whole genome shotgun (WGS) entry which is preliminary data.</text>
</comment>
<evidence type="ECO:0000256" key="1">
    <source>
        <dbReference type="ARBA" id="ARBA00004651"/>
    </source>
</evidence>
<organism evidence="5 6">
    <name type="scientific">Novosphingobium flavum</name>
    <dbReference type="NCBI Taxonomy" id="1778672"/>
    <lineage>
        <taxon>Bacteria</taxon>
        <taxon>Pseudomonadati</taxon>
        <taxon>Pseudomonadota</taxon>
        <taxon>Alphaproteobacteria</taxon>
        <taxon>Sphingomonadales</taxon>
        <taxon>Sphingomonadaceae</taxon>
        <taxon>Novosphingobium</taxon>
    </lineage>
</organism>
<dbReference type="PROSITE" id="PS51202">
    <property type="entry name" value="RCK_C"/>
    <property type="match status" value="1"/>
</dbReference>
<feature type="domain" description="RCK C-terminal" evidence="4">
    <location>
        <begin position="270"/>
        <end position="361"/>
    </location>
</feature>
<dbReference type="Pfam" id="PF02254">
    <property type="entry name" value="TrkA_N"/>
    <property type="match status" value="1"/>
</dbReference>
<evidence type="ECO:0000259" key="4">
    <source>
        <dbReference type="PROSITE" id="PS51202"/>
    </source>
</evidence>
<keyword evidence="5" id="KW-0813">Transport</keyword>
<dbReference type="InterPro" id="IPR036291">
    <property type="entry name" value="NAD(P)-bd_dom_sf"/>
</dbReference>
<keyword evidence="5" id="KW-0407">Ion channel</keyword>
<gene>
    <name evidence="5" type="ORF">H7F51_10360</name>
</gene>
<dbReference type="SUPFAM" id="SSF81324">
    <property type="entry name" value="Voltage-gated potassium channels"/>
    <property type="match status" value="1"/>
</dbReference>
<dbReference type="SUPFAM" id="SSF51735">
    <property type="entry name" value="NAD(P)-binding Rossmann-fold domains"/>
    <property type="match status" value="1"/>
</dbReference>
<protein>
    <submittedName>
        <fullName evidence="5">Potassium channel protein</fullName>
    </submittedName>
</protein>
<dbReference type="Gene3D" id="3.30.70.1450">
    <property type="entry name" value="Regulator of K+ conductance, C-terminal domain"/>
    <property type="match status" value="1"/>
</dbReference>
<dbReference type="InterPro" id="IPR003148">
    <property type="entry name" value="RCK_N"/>
</dbReference>
<accession>A0A7X1FS18</accession>
<dbReference type="InterPro" id="IPR050721">
    <property type="entry name" value="Trk_Ktr_HKT_K-transport"/>
</dbReference>
<dbReference type="RefSeq" id="WP_185664234.1">
    <property type="nucleotide sequence ID" value="NZ_JACLAW010000007.1"/>
</dbReference>
<keyword evidence="2" id="KW-0472">Membrane</keyword>
<dbReference type="GO" id="GO:0008324">
    <property type="term" value="F:monoatomic cation transmembrane transporter activity"/>
    <property type="evidence" value="ECO:0007669"/>
    <property type="project" value="InterPro"/>
</dbReference>
<dbReference type="PANTHER" id="PTHR43833:SF9">
    <property type="entry name" value="POTASSIUM CHANNEL PROTEIN YUGO-RELATED"/>
    <property type="match status" value="1"/>
</dbReference>
<dbReference type="Pfam" id="PF07885">
    <property type="entry name" value="Ion_trans_2"/>
    <property type="match status" value="1"/>
</dbReference>